<gene>
    <name evidence="1" type="ORF">SBRY_50193</name>
</gene>
<organism evidence="1 2">
    <name type="scientific">Actinacidiphila bryophytorum</name>
    <dbReference type="NCBI Taxonomy" id="1436133"/>
    <lineage>
        <taxon>Bacteria</taxon>
        <taxon>Bacillati</taxon>
        <taxon>Actinomycetota</taxon>
        <taxon>Actinomycetes</taxon>
        <taxon>Kitasatosporales</taxon>
        <taxon>Streptomycetaceae</taxon>
        <taxon>Actinacidiphila</taxon>
    </lineage>
</organism>
<evidence type="ECO:0000313" key="2">
    <source>
        <dbReference type="Proteomes" id="UP001153328"/>
    </source>
</evidence>
<accession>A0A9W4H4B9</accession>
<dbReference type="EMBL" id="CAJVAX010000019">
    <property type="protein sequence ID" value="CAG7649793.1"/>
    <property type="molecule type" value="Genomic_DNA"/>
</dbReference>
<dbReference type="AlphaFoldDB" id="A0A9W4H4B9"/>
<name>A0A9W4H4B9_9ACTN</name>
<keyword evidence="2" id="KW-1185">Reference proteome</keyword>
<protein>
    <submittedName>
        <fullName evidence="1">Squamosa promoter-binding protein 15</fullName>
    </submittedName>
</protein>
<dbReference type="RefSeq" id="WP_205043860.1">
    <property type="nucleotide sequence ID" value="NZ_CAJVAX010000019.1"/>
</dbReference>
<dbReference type="Proteomes" id="UP001153328">
    <property type="component" value="Unassembled WGS sequence"/>
</dbReference>
<reference evidence="1" key="1">
    <citation type="submission" date="2021-06" db="EMBL/GenBank/DDBJ databases">
        <authorList>
            <person name="Arsene-Ploetze F."/>
        </authorList>
    </citation>
    <scope>NUCLEOTIDE SEQUENCE</scope>
    <source>
        <strain evidence="1">SBRY1</strain>
    </source>
</reference>
<sequence length="133" mass="15364">MGWVANVMVSVDMADNANMAAFNDWLRDQAPRLFGAEALGVGFLRLTTSVEGNEWGGWKMPECEVWAGALNNADLPALRRRFTQMPWREPNVVQLMTMDQEEGFFRLWMLRDGQLRQYAPQEPDETDEGFYRE</sequence>
<proteinExistence type="predicted"/>
<evidence type="ECO:0000313" key="1">
    <source>
        <dbReference type="EMBL" id="CAG7649793.1"/>
    </source>
</evidence>
<comment type="caution">
    <text evidence="1">The sequence shown here is derived from an EMBL/GenBank/DDBJ whole genome shotgun (WGS) entry which is preliminary data.</text>
</comment>